<name>A0A842HKG0_9BACT</name>
<dbReference type="InterPro" id="IPR036388">
    <property type="entry name" value="WH-like_DNA-bd_sf"/>
</dbReference>
<gene>
    <name evidence="1" type="ORF">H5P28_15340</name>
</gene>
<accession>A0A842HKG0</accession>
<protein>
    <submittedName>
        <fullName evidence="1">DUF433 domain-containing protein</fullName>
    </submittedName>
</protein>
<dbReference type="Proteomes" id="UP000546464">
    <property type="component" value="Unassembled WGS sequence"/>
</dbReference>
<reference evidence="1 2" key="1">
    <citation type="submission" date="2020-07" db="EMBL/GenBank/DDBJ databases">
        <authorList>
            <person name="Feng X."/>
        </authorList>
    </citation>
    <scope>NUCLEOTIDE SEQUENCE [LARGE SCALE GENOMIC DNA]</scope>
    <source>
        <strain evidence="1 2">JCM31066</strain>
    </source>
</reference>
<sequence>MDACIVKRDPNIMSGALCFTGTRVPVRNLFDSLRSGESLQDFMEDFPGVSREQIMAVLEASESQLNKLTR</sequence>
<organism evidence="1 2">
    <name type="scientific">Ruficoccus amylovorans</name>
    <dbReference type="NCBI Taxonomy" id="1804625"/>
    <lineage>
        <taxon>Bacteria</taxon>
        <taxon>Pseudomonadati</taxon>
        <taxon>Verrucomicrobiota</taxon>
        <taxon>Opitutia</taxon>
        <taxon>Puniceicoccales</taxon>
        <taxon>Cerasicoccaceae</taxon>
        <taxon>Ruficoccus</taxon>
    </lineage>
</organism>
<dbReference type="PANTHER" id="PTHR34849">
    <property type="entry name" value="SSL5025 PROTEIN"/>
    <property type="match status" value="1"/>
</dbReference>
<dbReference type="InterPro" id="IPR009057">
    <property type="entry name" value="Homeodomain-like_sf"/>
</dbReference>
<comment type="caution">
    <text evidence="1">The sequence shown here is derived from an EMBL/GenBank/DDBJ whole genome shotgun (WGS) entry which is preliminary data.</text>
</comment>
<dbReference type="SUPFAM" id="SSF46689">
    <property type="entry name" value="Homeodomain-like"/>
    <property type="match status" value="1"/>
</dbReference>
<dbReference type="Gene3D" id="1.10.10.10">
    <property type="entry name" value="Winged helix-like DNA-binding domain superfamily/Winged helix DNA-binding domain"/>
    <property type="match status" value="1"/>
</dbReference>
<dbReference type="EMBL" id="JACHVB010000045">
    <property type="protein sequence ID" value="MBC2595641.1"/>
    <property type="molecule type" value="Genomic_DNA"/>
</dbReference>
<dbReference type="PANTHER" id="PTHR34849:SF3">
    <property type="entry name" value="SSR2962 PROTEIN"/>
    <property type="match status" value="1"/>
</dbReference>
<dbReference type="Pfam" id="PF04255">
    <property type="entry name" value="DUF433"/>
    <property type="match status" value="1"/>
</dbReference>
<dbReference type="InterPro" id="IPR007367">
    <property type="entry name" value="DUF433"/>
</dbReference>
<dbReference type="RefSeq" id="WP_185676593.1">
    <property type="nucleotide sequence ID" value="NZ_JACHVB010000045.1"/>
</dbReference>
<evidence type="ECO:0000313" key="2">
    <source>
        <dbReference type="Proteomes" id="UP000546464"/>
    </source>
</evidence>
<keyword evidence="2" id="KW-1185">Reference proteome</keyword>
<dbReference type="AlphaFoldDB" id="A0A842HKG0"/>
<proteinExistence type="predicted"/>
<evidence type="ECO:0000313" key="1">
    <source>
        <dbReference type="EMBL" id="MBC2595641.1"/>
    </source>
</evidence>